<gene>
    <name evidence="5" type="ORF">Aargi30884_22640</name>
</gene>
<dbReference type="PANTHER" id="PTHR44846:SF1">
    <property type="entry name" value="MANNOSYL-D-GLYCERATE TRANSPORT_METABOLISM SYSTEM REPRESSOR MNGR-RELATED"/>
    <property type="match status" value="1"/>
</dbReference>
<dbReference type="GO" id="GO:0045892">
    <property type="term" value="P:negative regulation of DNA-templated transcription"/>
    <property type="evidence" value="ECO:0007669"/>
    <property type="project" value="TreeGrafter"/>
</dbReference>
<dbReference type="EMBL" id="AP019695">
    <property type="protein sequence ID" value="BBK23361.1"/>
    <property type="molecule type" value="Genomic_DNA"/>
</dbReference>
<reference evidence="6" key="1">
    <citation type="submission" date="2019-05" db="EMBL/GenBank/DDBJ databases">
        <title>Complete genome sequencing of Absiella argi strain JCM 30884.</title>
        <authorList>
            <person name="Sakamoto M."/>
            <person name="Murakami T."/>
            <person name="Mori H."/>
        </authorList>
    </citation>
    <scope>NUCLEOTIDE SEQUENCE [LARGE SCALE GENOMIC DNA]</scope>
    <source>
        <strain evidence="6">JCM 30884</strain>
    </source>
</reference>
<evidence type="ECO:0000256" key="1">
    <source>
        <dbReference type="ARBA" id="ARBA00023015"/>
    </source>
</evidence>
<sequence length="269" mass="31159">MDIDYFKETFHLDIDSTKPLYQQLYDYFKRIILTGILKEGDQMLPEIVICDTLHVSRSTVRKTMDMLIEDGLLIRRRGKGSHVTNPKLKRNINYLYNFSENMLSVGAKPSSIVLECKVLKEIPENIKECMKLPKNNESVFFLKRIRCADKEAVLYENTYIPYHLCPGIEQKDFSKFSLYTILEEDYFLTPYHATESIEAVFLSAEDKKLLNCDYDVPGFKISRTTCSEDGNIFEYTTSITRADKCVFMMELYKTASTSSAVQVKRSLSI</sequence>
<dbReference type="InterPro" id="IPR036390">
    <property type="entry name" value="WH_DNA-bd_sf"/>
</dbReference>
<dbReference type="Pfam" id="PF00392">
    <property type="entry name" value="GntR"/>
    <property type="match status" value="1"/>
</dbReference>
<keyword evidence="1" id="KW-0805">Transcription regulation</keyword>
<accession>A0A6N4TLA7</accession>
<keyword evidence="3" id="KW-0804">Transcription</keyword>
<dbReference type="SUPFAM" id="SSF64288">
    <property type="entry name" value="Chorismate lyase-like"/>
    <property type="match status" value="1"/>
</dbReference>
<keyword evidence="6" id="KW-1185">Reference proteome</keyword>
<dbReference type="GO" id="GO:0003677">
    <property type="term" value="F:DNA binding"/>
    <property type="evidence" value="ECO:0007669"/>
    <property type="project" value="UniProtKB-KW"/>
</dbReference>
<protein>
    <submittedName>
        <fullName evidence="5">GntR family transcriptional regulator</fullName>
    </submittedName>
</protein>
<evidence type="ECO:0000256" key="2">
    <source>
        <dbReference type="ARBA" id="ARBA00023125"/>
    </source>
</evidence>
<evidence type="ECO:0000256" key="3">
    <source>
        <dbReference type="ARBA" id="ARBA00023163"/>
    </source>
</evidence>
<dbReference type="Pfam" id="PF07702">
    <property type="entry name" value="UTRA"/>
    <property type="match status" value="1"/>
</dbReference>
<name>A0A6N4TLA7_9FIRM</name>
<dbReference type="SMART" id="SM00345">
    <property type="entry name" value="HTH_GNTR"/>
    <property type="match status" value="1"/>
</dbReference>
<dbReference type="InterPro" id="IPR036388">
    <property type="entry name" value="WH-like_DNA-bd_sf"/>
</dbReference>
<dbReference type="PROSITE" id="PS50949">
    <property type="entry name" value="HTH_GNTR"/>
    <property type="match status" value="1"/>
</dbReference>
<dbReference type="CDD" id="cd07377">
    <property type="entry name" value="WHTH_GntR"/>
    <property type="match status" value="1"/>
</dbReference>
<dbReference type="GO" id="GO:0003700">
    <property type="term" value="F:DNA-binding transcription factor activity"/>
    <property type="evidence" value="ECO:0007669"/>
    <property type="project" value="InterPro"/>
</dbReference>
<dbReference type="AlphaFoldDB" id="A0A6N4TLA7"/>
<dbReference type="PANTHER" id="PTHR44846">
    <property type="entry name" value="MANNOSYL-D-GLYCERATE TRANSPORT/METABOLISM SYSTEM REPRESSOR MNGR-RELATED"/>
    <property type="match status" value="1"/>
</dbReference>
<dbReference type="Gene3D" id="3.40.1410.10">
    <property type="entry name" value="Chorismate lyase-like"/>
    <property type="match status" value="1"/>
</dbReference>
<dbReference type="SUPFAM" id="SSF46785">
    <property type="entry name" value="Winged helix' DNA-binding domain"/>
    <property type="match status" value="1"/>
</dbReference>
<keyword evidence="2" id="KW-0238">DNA-binding</keyword>
<evidence type="ECO:0000313" key="6">
    <source>
        <dbReference type="Proteomes" id="UP000464754"/>
    </source>
</evidence>
<dbReference type="Proteomes" id="UP000464754">
    <property type="component" value="Chromosome"/>
</dbReference>
<feature type="domain" description="HTH gntR-type" evidence="4">
    <location>
        <begin position="18"/>
        <end position="86"/>
    </location>
</feature>
<evidence type="ECO:0000259" key="4">
    <source>
        <dbReference type="PROSITE" id="PS50949"/>
    </source>
</evidence>
<dbReference type="InterPro" id="IPR000524">
    <property type="entry name" value="Tscrpt_reg_HTH_GntR"/>
</dbReference>
<dbReference type="SMART" id="SM00866">
    <property type="entry name" value="UTRA"/>
    <property type="match status" value="1"/>
</dbReference>
<dbReference type="InterPro" id="IPR011663">
    <property type="entry name" value="UTRA"/>
</dbReference>
<dbReference type="InterPro" id="IPR028978">
    <property type="entry name" value="Chorismate_lyase_/UTRA_dom_sf"/>
</dbReference>
<dbReference type="Gene3D" id="1.10.10.10">
    <property type="entry name" value="Winged helix-like DNA-binding domain superfamily/Winged helix DNA-binding domain"/>
    <property type="match status" value="1"/>
</dbReference>
<dbReference type="KEGG" id="aarg:Aargi30884_22640"/>
<dbReference type="RefSeq" id="WP_115715994.1">
    <property type="nucleotide sequence ID" value="NZ_AP019695.1"/>
</dbReference>
<organism evidence="5 6">
    <name type="scientific">Amedibacterium intestinale</name>
    <dbReference type="NCBI Taxonomy" id="2583452"/>
    <lineage>
        <taxon>Bacteria</taxon>
        <taxon>Bacillati</taxon>
        <taxon>Bacillota</taxon>
        <taxon>Erysipelotrichia</taxon>
        <taxon>Erysipelotrichales</taxon>
        <taxon>Erysipelotrichaceae</taxon>
        <taxon>Amedibacterium</taxon>
    </lineage>
</organism>
<proteinExistence type="predicted"/>
<dbReference type="InterPro" id="IPR050679">
    <property type="entry name" value="Bact_HTH_transcr_reg"/>
</dbReference>
<evidence type="ECO:0000313" key="5">
    <source>
        <dbReference type="EMBL" id="BBK23361.1"/>
    </source>
</evidence>